<dbReference type="PANTHER" id="PTHR32481:SF0">
    <property type="entry name" value="AMINOPEPTIDASE YPDE-RELATED"/>
    <property type="match status" value="1"/>
</dbReference>
<dbReference type="GO" id="GO:0006508">
    <property type="term" value="P:proteolysis"/>
    <property type="evidence" value="ECO:0007669"/>
    <property type="project" value="UniProtKB-KW"/>
</dbReference>
<dbReference type="Pfam" id="PF05343">
    <property type="entry name" value="Peptidase_M42"/>
    <property type="match status" value="1"/>
</dbReference>
<dbReference type="InterPro" id="IPR008007">
    <property type="entry name" value="Peptidase_M42"/>
</dbReference>
<dbReference type="SUPFAM" id="SSF53187">
    <property type="entry name" value="Zn-dependent exopeptidases"/>
    <property type="match status" value="1"/>
</dbReference>
<dbReference type="GO" id="GO:0004177">
    <property type="term" value="F:aminopeptidase activity"/>
    <property type="evidence" value="ECO:0007669"/>
    <property type="project" value="UniProtKB-UniRule"/>
</dbReference>
<evidence type="ECO:0000313" key="10">
    <source>
        <dbReference type="Proteomes" id="UP001065549"/>
    </source>
</evidence>
<keyword evidence="10" id="KW-1185">Reference proteome</keyword>
<dbReference type="RefSeq" id="WP_148396961.1">
    <property type="nucleotide sequence ID" value="NZ_JAJAGH010000017.1"/>
</dbReference>
<evidence type="ECO:0000256" key="2">
    <source>
        <dbReference type="ARBA" id="ARBA00022438"/>
    </source>
</evidence>
<evidence type="ECO:0000256" key="8">
    <source>
        <dbReference type="PIRSR" id="PIRSR001123-2"/>
    </source>
</evidence>
<dbReference type="Proteomes" id="UP001065549">
    <property type="component" value="Unassembled WGS sequence"/>
</dbReference>
<feature type="binding site" evidence="8">
    <location>
        <position position="237"/>
    </location>
    <ligand>
        <name>Zn(2+)</name>
        <dbReference type="ChEBI" id="CHEBI:29105"/>
        <label>1</label>
    </ligand>
</feature>
<comment type="caution">
    <text evidence="9">The sequence shown here is derived from an EMBL/GenBank/DDBJ whole genome shotgun (WGS) entry which is preliminary data.</text>
</comment>
<evidence type="ECO:0000256" key="4">
    <source>
        <dbReference type="ARBA" id="ARBA00022723"/>
    </source>
</evidence>
<dbReference type="SUPFAM" id="SSF101821">
    <property type="entry name" value="Aminopeptidase/glucanase lid domain"/>
    <property type="match status" value="1"/>
</dbReference>
<dbReference type="AlphaFoldDB" id="A0A9J6QZQ1"/>
<dbReference type="InterPro" id="IPR051464">
    <property type="entry name" value="Peptidase_M42_aminopept"/>
</dbReference>
<dbReference type="GO" id="GO:0046872">
    <property type="term" value="F:metal ion binding"/>
    <property type="evidence" value="ECO:0007669"/>
    <property type="project" value="UniProtKB-UniRule"/>
</dbReference>
<accession>A0A9J6QZQ1</accession>
<organism evidence="9 10">
    <name type="scientific">Hominibacterium faecale</name>
    <dbReference type="NCBI Taxonomy" id="2839743"/>
    <lineage>
        <taxon>Bacteria</taxon>
        <taxon>Bacillati</taxon>
        <taxon>Bacillota</taxon>
        <taxon>Clostridia</taxon>
        <taxon>Peptostreptococcales</taxon>
        <taxon>Anaerovoracaceae</taxon>
        <taxon>Hominibacterium</taxon>
    </lineage>
</organism>
<feature type="binding site" evidence="8">
    <location>
        <position position="67"/>
    </location>
    <ligand>
        <name>Zn(2+)</name>
        <dbReference type="ChEBI" id="CHEBI:29105"/>
        <label>1</label>
    </ligand>
</feature>
<feature type="binding site" evidence="8">
    <location>
        <position position="332"/>
    </location>
    <ligand>
        <name>Zn(2+)</name>
        <dbReference type="ChEBI" id="CHEBI:29105"/>
        <label>2</label>
    </ligand>
</feature>
<dbReference type="PANTHER" id="PTHR32481">
    <property type="entry name" value="AMINOPEPTIDASE"/>
    <property type="match status" value="1"/>
</dbReference>
<keyword evidence="4 8" id="KW-0479">Metal-binding</keyword>
<evidence type="ECO:0000313" key="9">
    <source>
        <dbReference type="EMBL" id="MCU7380930.1"/>
    </source>
</evidence>
<feature type="binding site" evidence="8">
    <location>
        <position position="182"/>
    </location>
    <ligand>
        <name>Zn(2+)</name>
        <dbReference type="ChEBI" id="CHEBI:29105"/>
        <label>1</label>
    </ligand>
</feature>
<evidence type="ECO:0000256" key="3">
    <source>
        <dbReference type="ARBA" id="ARBA00022670"/>
    </source>
</evidence>
<gene>
    <name evidence="9" type="ORF">OBO34_21685</name>
</gene>
<protein>
    <submittedName>
        <fullName evidence="9">M20/M25/M40 family metallo-hydrolase</fullName>
    </submittedName>
</protein>
<keyword evidence="5" id="KW-0378">Hydrolase</keyword>
<comment type="cofactor">
    <cofactor evidence="8">
        <name>a divalent metal cation</name>
        <dbReference type="ChEBI" id="CHEBI:60240"/>
    </cofactor>
    <text evidence="8">Binds 2 divalent metal cations per subunit.</text>
</comment>
<proteinExistence type="inferred from homology"/>
<evidence type="ECO:0000256" key="6">
    <source>
        <dbReference type="PIRNR" id="PIRNR001123"/>
    </source>
</evidence>
<dbReference type="InterPro" id="IPR023367">
    <property type="entry name" value="Peptidase_M42_dom2"/>
</dbReference>
<dbReference type="EMBL" id="JAOSHN010000016">
    <property type="protein sequence ID" value="MCU7380930.1"/>
    <property type="molecule type" value="Genomic_DNA"/>
</dbReference>
<evidence type="ECO:0000256" key="1">
    <source>
        <dbReference type="ARBA" id="ARBA00006272"/>
    </source>
</evidence>
<name>A0A9J6QZQ1_9FIRM</name>
<evidence type="ECO:0000256" key="5">
    <source>
        <dbReference type="ARBA" id="ARBA00022801"/>
    </source>
</evidence>
<feature type="binding site" evidence="8">
    <location>
        <position position="182"/>
    </location>
    <ligand>
        <name>Zn(2+)</name>
        <dbReference type="ChEBI" id="CHEBI:29105"/>
        <label>2</label>
    </ligand>
</feature>
<feature type="active site" description="Proton acceptor" evidence="7">
    <location>
        <position position="214"/>
    </location>
</feature>
<dbReference type="Gene3D" id="2.40.30.40">
    <property type="entry name" value="Peptidase M42, domain 2"/>
    <property type="match status" value="1"/>
</dbReference>
<evidence type="ECO:0000256" key="7">
    <source>
        <dbReference type="PIRSR" id="PIRSR001123-1"/>
    </source>
</evidence>
<keyword evidence="2" id="KW-0031">Aminopeptidase</keyword>
<feature type="binding site" evidence="8">
    <location>
        <position position="215"/>
    </location>
    <ligand>
        <name>Zn(2+)</name>
        <dbReference type="ChEBI" id="CHEBI:29105"/>
        <label>2</label>
    </ligand>
</feature>
<keyword evidence="3" id="KW-0645">Protease</keyword>
<sequence>MKNNSILETLYHLDNTFGVSGNEEETAAALRKEMEGLYDEYIEDPLGSQIFIKYGKDRDRKIVLSAHMDEIGFIINYIEDNGIARFLPVGYHDDRTAVNQDMVVMTDSGKKVYGVTGSKPAHIMTEEDHEKVIKIEDLFVDFGTMSREETNALGVEVGDYMGFAREGYVLNDGKFYTGKSVDDRAGCAVLVEVMKRLQDADLEQTICVVGSVQEEVGIRSGGPLVTRLNPELFLAIDVTLTGDTPGVEINKCSEKMGDGPGIKYYDWDPILGATGNNVPRKLTRKLIQTAEKHGIPYQREVMTGGGTDAWSAAMAGGGVLAGGVCIPQRYMHTAVGTINMDDMENTVQLLVNFLKEY</sequence>
<comment type="similarity">
    <text evidence="1 6">Belongs to the peptidase M42 family.</text>
</comment>
<reference evidence="9" key="1">
    <citation type="submission" date="2022-09" db="EMBL/GenBank/DDBJ databases">
        <title>Culturomic study of gut microbiota in children with autism spectrum disorder.</title>
        <authorList>
            <person name="Efimov B.A."/>
            <person name="Chaplin A.V."/>
            <person name="Sokolova S.R."/>
            <person name="Pikina A.P."/>
            <person name="Korzhanova M."/>
            <person name="Belova V."/>
            <person name="Korostin D."/>
        </authorList>
    </citation>
    <scope>NUCLEOTIDE SEQUENCE</scope>
    <source>
        <strain evidence="9">ASD5510</strain>
    </source>
</reference>
<dbReference type="PIRSF" id="PIRSF001123">
    <property type="entry name" value="PepA_GA"/>
    <property type="match status" value="1"/>
</dbReference>
<dbReference type="Gene3D" id="3.40.630.10">
    <property type="entry name" value="Zn peptidases"/>
    <property type="match status" value="1"/>
</dbReference>